<dbReference type="EMBL" id="JBHSJG010000018">
    <property type="protein sequence ID" value="MFC4987097.1"/>
    <property type="molecule type" value="Genomic_DNA"/>
</dbReference>
<dbReference type="InterPro" id="IPR029052">
    <property type="entry name" value="Metallo-depent_PP-like"/>
</dbReference>
<feature type="domain" description="Calcineurin-like phosphoesterase" evidence="2">
    <location>
        <begin position="2"/>
        <end position="144"/>
    </location>
</feature>
<protein>
    <recommendedName>
        <fullName evidence="1">Phosphoesterase</fullName>
        <ecNumber evidence="1">3.1.4.-</ecNumber>
    </recommendedName>
</protein>
<keyword evidence="4" id="KW-1185">Reference proteome</keyword>
<dbReference type="Pfam" id="PF12850">
    <property type="entry name" value="Metallophos_2"/>
    <property type="match status" value="1"/>
</dbReference>
<comment type="cofactor">
    <cofactor evidence="1">
        <name>a divalent metal cation</name>
        <dbReference type="ChEBI" id="CHEBI:60240"/>
    </cofactor>
</comment>
<evidence type="ECO:0000256" key="1">
    <source>
        <dbReference type="RuleBase" id="RU362039"/>
    </source>
</evidence>
<comment type="caution">
    <text evidence="3">The sequence shown here is derived from an EMBL/GenBank/DDBJ whole genome shotgun (WGS) entry which is preliminary data.</text>
</comment>
<dbReference type="RefSeq" id="WP_224828584.1">
    <property type="nucleotide sequence ID" value="NZ_JAIVEF010000007.1"/>
</dbReference>
<evidence type="ECO:0000313" key="3">
    <source>
        <dbReference type="EMBL" id="MFC4987097.1"/>
    </source>
</evidence>
<dbReference type="GO" id="GO:0046872">
    <property type="term" value="F:metal ion binding"/>
    <property type="evidence" value="ECO:0007669"/>
    <property type="project" value="UniProtKB-KW"/>
</dbReference>
<dbReference type="SUPFAM" id="SSF56300">
    <property type="entry name" value="Metallo-dependent phosphatases"/>
    <property type="match status" value="1"/>
</dbReference>
<dbReference type="AlphaFoldDB" id="A0ABD5QDK7"/>
<dbReference type="InterPro" id="IPR000979">
    <property type="entry name" value="Phosphodiesterase_MJ0936/Vps29"/>
</dbReference>
<reference evidence="3 4" key="1">
    <citation type="journal article" date="2019" name="Int. J. Syst. Evol. Microbiol.">
        <title>The Global Catalogue of Microorganisms (GCM) 10K type strain sequencing project: providing services to taxonomists for standard genome sequencing and annotation.</title>
        <authorList>
            <consortium name="The Broad Institute Genomics Platform"/>
            <consortium name="The Broad Institute Genome Sequencing Center for Infectious Disease"/>
            <person name="Wu L."/>
            <person name="Ma J."/>
        </authorList>
    </citation>
    <scope>NUCLEOTIDE SEQUENCE [LARGE SCALE GENOMIC DNA]</scope>
    <source>
        <strain evidence="3 4">CGMCC 1.15824</strain>
    </source>
</reference>
<sequence length="173" mass="18579">MLAIYADTHATDGHRLEGPALEAARDADLVVHAGDFTTERVLDAFREEAERLVAVHGNADSGTLRERLPETRSVEYEGVRVALTHRRDGGETGLEMFGRSRAADLVVSGHSHRPGVTVAGDVTLLNPGSHAQPRGNRPGFATLSPTDEVLSGHLREPDGTTIERFEVTLGGEP</sequence>
<dbReference type="GO" id="GO:0016787">
    <property type="term" value="F:hydrolase activity"/>
    <property type="evidence" value="ECO:0007669"/>
    <property type="project" value="UniProtKB-UniRule"/>
</dbReference>
<dbReference type="Gene3D" id="3.60.21.10">
    <property type="match status" value="1"/>
</dbReference>
<dbReference type="CDD" id="cd00841">
    <property type="entry name" value="MPP_YfcE"/>
    <property type="match status" value="1"/>
</dbReference>
<evidence type="ECO:0000259" key="2">
    <source>
        <dbReference type="Pfam" id="PF12850"/>
    </source>
</evidence>
<organism evidence="3 4">
    <name type="scientific">Saliphagus infecundisoli</name>
    <dbReference type="NCBI Taxonomy" id="1849069"/>
    <lineage>
        <taxon>Archaea</taxon>
        <taxon>Methanobacteriati</taxon>
        <taxon>Methanobacteriota</taxon>
        <taxon>Stenosarchaea group</taxon>
        <taxon>Halobacteria</taxon>
        <taxon>Halobacteriales</taxon>
        <taxon>Natrialbaceae</taxon>
        <taxon>Saliphagus</taxon>
    </lineage>
</organism>
<dbReference type="NCBIfam" id="TIGR00040">
    <property type="entry name" value="yfcE"/>
    <property type="match status" value="1"/>
</dbReference>
<comment type="similarity">
    <text evidence="1">Belongs to the metallophosphoesterase superfamily. YfcE family.</text>
</comment>
<dbReference type="PANTHER" id="PTHR11124">
    <property type="entry name" value="VACUOLAR SORTING PROTEIN VPS29"/>
    <property type="match status" value="1"/>
</dbReference>
<accession>A0ABD5QDK7</accession>
<dbReference type="InterPro" id="IPR041802">
    <property type="entry name" value="MPP_YfcE"/>
</dbReference>
<dbReference type="EC" id="3.1.4.-" evidence="1"/>
<gene>
    <name evidence="3" type="ORF">ACFPFO_04825</name>
</gene>
<name>A0ABD5QDK7_9EURY</name>
<proteinExistence type="inferred from homology"/>
<dbReference type="InterPro" id="IPR024654">
    <property type="entry name" value="Calcineurin-like_PHP_lpxH"/>
</dbReference>
<evidence type="ECO:0000313" key="4">
    <source>
        <dbReference type="Proteomes" id="UP001595925"/>
    </source>
</evidence>
<keyword evidence="1" id="KW-0479">Metal-binding</keyword>
<dbReference type="Proteomes" id="UP001595925">
    <property type="component" value="Unassembled WGS sequence"/>
</dbReference>